<keyword evidence="4 11" id="KW-0436">Ligase</keyword>
<evidence type="ECO:0000256" key="8">
    <source>
        <dbReference type="ARBA" id="ARBA00022842"/>
    </source>
</evidence>
<dbReference type="GO" id="GO:0005524">
    <property type="term" value="F:ATP binding"/>
    <property type="evidence" value="ECO:0007669"/>
    <property type="project" value="UniProtKB-KW"/>
</dbReference>
<dbReference type="NCBIfam" id="TIGR01499">
    <property type="entry name" value="folC"/>
    <property type="match status" value="1"/>
</dbReference>
<dbReference type="InterPro" id="IPR018109">
    <property type="entry name" value="Folylpolyglutamate_synth_CS"/>
</dbReference>
<dbReference type="Gene3D" id="3.40.1190.10">
    <property type="entry name" value="Mur-like, catalytic domain"/>
    <property type="match status" value="1"/>
</dbReference>
<evidence type="ECO:0000256" key="6">
    <source>
        <dbReference type="ARBA" id="ARBA00022741"/>
    </source>
</evidence>
<dbReference type="Proteomes" id="UP000004738">
    <property type="component" value="Unassembled WGS sequence"/>
</dbReference>
<comment type="caution">
    <text evidence="14">The sequence shown here is derived from an EMBL/GenBank/DDBJ whole genome shotgun (WGS) entry which is preliminary data.</text>
</comment>
<evidence type="ECO:0000259" key="13">
    <source>
        <dbReference type="Pfam" id="PF08245"/>
    </source>
</evidence>
<dbReference type="GO" id="GO:0008841">
    <property type="term" value="F:dihydrofolate synthase activity"/>
    <property type="evidence" value="ECO:0007669"/>
    <property type="project" value="TreeGrafter"/>
</dbReference>
<evidence type="ECO:0000256" key="7">
    <source>
        <dbReference type="ARBA" id="ARBA00022840"/>
    </source>
</evidence>
<sequence length="415" mass="46375">MIPLLEVYKERWQVKSEQAIKPGLEAIEFALRKLGEPQKQLNVVHLAGTNGKGSTLAFIEGMAREYGLSVGKFMSPCIVDVHDQIQVDGRPITNEQMDRMFQQLAKAGLSGKLTDFELLTAVALLYIAEQSPDLVLIEAGMGGREDSTNVVTPIVSVVPSIALEHTNFLGNTLTSIAYHKAGILKENRPAVIGDMTEEVTEVFEKEAIQKNVLLSKFGKDFFVTKLDGTETYDYPLQQITISDLQRQLLGKHQGHNMVLAITAFLEVIKKFELLLDIQKIRNGVNNATLAGRFEQISPNLYFDGAHNPASIQSLVDTVKENFPNKRIEFIIGLLADKDIKTILQLLEEVGDAFYFANIHNERAMQAMTLYELSQAKEKQIIDDVNEFLQGLVKGDTVRIVTGSLYLLSEIRRNMH</sequence>
<dbReference type="Pfam" id="PF02875">
    <property type="entry name" value="Mur_ligase_C"/>
    <property type="match status" value="1"/>
</dbReference>
<keyword evidence="5" id="KW-0479">Metal-binding</keyword>
<name>K1L5H7_9BACL</name>
<evidence type="ECO:0000256" key="2">
    <source>
        <dbReference type="ARBA" id="ARBA00008276"/>
    </source>
</evidence>
<dbReference type="RefSeq" id="WP_008405193.1">
    <property type="nucleotide sequence ID" value="NZ_AMCK01000005.1"/>
</dbReference>
<dbReference type="SUPFAM" id="SSF53623">
    <property type="entry name" value="MurD-like peptide ligases, catalytic domain"/>
    <property type="match status" value="1"/>
</dbReference>
<dbReference type="AlphaFoldDB" id="K1L5H7"/>
<dbReference type="InterPro" id="IPR001645">
    <property type="entry name" value="Folylpolyglutamate_synth"/>
</dbReference>
<comment type="catalytic activity">
    <reaction evidence="10">
        <text>(6S)-5,6,7,8-tetrahydrofolyl-(gamma-L-Glu)(n) + L-glutamate + ATP = (6S)-5,6,7,8-tetrahydrofolyl-(gamma-L-Glu)(n+1) + ADP + phosphate + H(+)</text>
        <dbReference type="Rhea" id="RHEA:10580"/>
        <dbReference type="Rhea" id="RHEA-COMP:14738"/>
        <dbReference type="Rhea" id="RHEA-COMP:14740"/>
        <dbReference type="ChEBI" id="CHEBI:15378"/>
        <dbReference type="ChEBI" id="CHEBI:29985"/>
        <dbReference type="ChEBI" id="CHEBI:30616"/>
        <dbReference type="ChEBI" id="CHEBI:43474"/>
        <dbReference type="ChEBI" id="CHEBI:141005"/>
        <dbReference type="ChEBI" id="CHEBI:456216"/>
        <dbReference type="EC" id="6.3.2.17"/>
    </reaction>
</comment>
<organism evidence="14 15">
    <name type="scientific">Solibacillus isronensis B3W22</name>
    <dbReference type="NCBI Taxonomy" id="1224748"/>
    <lineage>
        <taxon>Bacteria</taxon>
        <taxon>Bacillati</taxon>
        <taxon>Bacillota</taxon>
        <taxon>Bacilli</taxon>
        <taxon>Bacillales</taxon>
        <taxon>Caryophanaceae</taxon>
        <taxon>Solibacillus</taxon>
    </lineage>
</organism>
<gene>
    <name evidence="14" type="primary">fgs_2</name>
    <name evidence="14" type="ORF">B857_01439</name>
</gene>
<protein>
    <recommendedName>
        <fullName evidence="3">tetrahydrofolate synthase</fullName>
        <ecNumber evidence="3">6.3.2.17</ecNumber>
    </recommendedName>
    <alternativeName>
        <fullName evidence="9">Tetrahydrofolylpolyglutamate synthase</fullName>
    </alternativeName>
</protein>
<dbReference type="PATRIC" id="fig|1224748.3.peg.1432"/>
<accession>K1L5H7</accession>
<comment type="similarity">
    <text evidence="2 11">Belongs to the folylpolyglutamate synthase family.</text>
</comment>
<dbReference type="FunFam" id="3.40.1190.10:FF:000011">
    <property type="entry name" value="Folylpolyglutamate synthase/dihydrofolate synthase"/>
    <property type="match status" value="1"/>
</dbReference>
<dbReference type="InterPro" id="IPR036565">
    <property type="entry name" value="Mur-like_cat_sf"/>
</dbReference>
<evidence type="ECO:0000256" key="4">
    <source>
        <dbReference type="ARBA" id="ARBA00022598"/>
    </source>
</evidence>
<evidence type="ECO:0000256" key="10">
    <source>
        <dbReference type="ARBA" id="ARBA00047493"/>
    </source>
</evidence>
<evidence type="ECO:0000256" key="1">
    <source>
        <dbReference type="ARBA" id="ARBA00001946"/>
    </source>
</evidence>
<keyword evidence="15" id="KW-1185">Reference proteome</keyword>
<dbReference type="GO" id="GO:0046872">
    <property type="term" value="F:metal ion binding"/>
    <property type="evidence" value="ECO:0007669"/>
    <property type="project" value="UniProtKB-KW"/>
</dbReference>
<dbReference type="SUPFAM" id="SSF53244">
    <property type="entry name" value="MurD-like peptide ligases, peptide-binding domain"/>
    <property type="match status" value="1"/>
</dbReference>
<evidence type="ECO:0000256" key="9">
    <source>
        <dbReference type="ARBA" id="ARBA00030592"/>
    </source>
</evidence>
<evidence type="ECO:0000313" key="15">
    <source>
        <dbReference type="Proteomes" id="UP000004738"/>
    </source>
</evidence>
<dbReference type="EC" id="6.3.2.17" evidence="3"/>
<feature type="domain" description="Mur ligase C-terminal" evidence="12">
    <location>
        <begin position="291"/>
        <end position="403"/>
    </location>
</feature>
<dbReference type="Pfam" id="PF08245">
    <property type="entry name" value="Mur_ligase_M"/>
    <property type="match status" value="1"/>
</dbReference>
<evidence type="ECO:0000256" key="3">
    <source>
        <dbReference type="ARBA" id="ARBA00013025"/>
    </source>
</evidence>
<dbReference type="Gene3D" id="3.90.190.20">
    <property type="entry name" value="Mur ligase, C-terminal domain"/>
    <property type="match status" value="1"/>
</dbReference>
<keyword evidence="8" id="KW-0460">Magnesium</keyword>
<dbReference type="EMBL" id="AMCK01000005">
    <property type="protein sequence ID" value="EKB45823.1"/>
    <property type="molecule type" value="Genomic_DNA"/>
</dbReference>
<evidence type="ECO:0000256" key="11">
    <source>
        <dbReference type="PIRNR" id="PIRNR001563"/>
    </source>
</evidence>
<dbReference type="PROSITE" id="PS01012">
    <property type="entry name" value="FOLYLPOLYGLU_SYNT_2"/>
    <property type="match status" value="1"/>
</dbReference>
<feature type="domain" description="Mur ligase central" evidence="13">
    <location>
        <begin position="47"/>
        <end position="263"/>
    </location>
</feature>
<comment type="cofactor">
    <cofactor evidence="1">
        <name>Mg(2+)</name>
        <dbReference type="ChEBI" id="CHEBI:18420"/>
    </cofactor>
</comment>
<dbReference type="PANTHER" id="PTHR11136:SF0">
    <property type="entry name" value="DIHYDROFOLATE SYNTHETASE-RELATED"/>
    <property type="match status" value="1"/>
</dbReference>
<evidence type="ECO:0000256" key="5">
    <source>
        <dbReference type="ARBA" id="ARBA00022723"/>
    </source>
</evidence>
<dbReference type="InterPro" id="IPR036615">
    <property type="entry name" value="Mur_ligase_C_dom_sf"/>
</dbReference>
<proteinExistence type="inferred from homology"/>
<dbReference type="PANTHER" id="PTHR11136">
    <property type="entry name" value="FOLYLPOLYGLUTAMATE SYNTHASE-RELATED"/>
    <property type="match status" value="1"/>
</dbReference>
<reference evidence="14 15" key="1">
    <citation type="journal article" date="2012" name="J. Bacteriol.">
        <title>Draft Genome Sequence of Bacillus isronensis Strain B3W22, Isolated from the Upper Atmosphere.</title>
        <authorList>
            <person name="Shivaji S."/>
            <person name="Ara S."/>
            <person name="Singh S.K."/>
            <person name="Bandi S."/>
            <person name="Singh A."/>
            <person name="Pinnaka A.K."/>
        </authorList>
    </citation>
    <scope>NUCLEOTIDE SEQUENCE [LARGE SCALE GENOMIC DNA]</scope>
    <source>
        <strain evidence="14 15">B3W22</strain>
    </source>
</reference>
<dbReference type="InterPro" id="IPR004101">
    <property type="entry name" value="Mur_ligase_C"/>
</dbReference>
<dbReference type="GO" id="GO:0005737">
    <property type="term" value="C:cytoplasm"/>
    <property type="evidence" value="ECO:0007669"/>
    <property type="project" value="TreeGrafter"/>
</dbReference>
<keyword evidence="6 11" id="KW-0547">Nucleotide-binding</keyword>
<keyword evidence="7 11" id="KW-0067">ATP-binding</keyword>
<dbReference type="InterPro" id="IPR013221">
    <property type="entry name" value="Mur_ligase_cen"/>
</dbReference>
<dbReference type="GO" id="GO:0004326">
    <property type="term" value="F:tetrahydrofolylpolyglutamate synthase activity"/>
    <property type="evidence" value="ECO:0007669"/>
    <property type="project" value="UniProtKB-EC"/>
</dbReference>
<dbReference type="PIRSF" id="PIRSF001563">
    <property type="entry name" value="Folylpolyglu_synth"/>
    <property type="match status" value="1"/>
</dbReference>
<evidence type="ECO:0000313" key="14">
    <source>
        <dbReference type="EMBL" id="EKB45823.1"/>
    </source>
</evidence>
<evidence type="ECO:0000259" key="12">
    <source>
        <dbReference type="Pfam" id="PF02875"/>
    </source>
</evidence>